<dbReference type="STRING" id="296587.C1FGH0"/>
<dbReference type="Proteomes" id="UP000002009">
    <property type="component" value="Chromosome 8"/>
</dbReference>
<organism evidence="9 10">
    <name type="scientific">Micromonas commoda (strain RCC299 / NOUM17 / CCMP2709)</name>
    <name type="common">Picoplanktonic green alga</name>
    <dbReference type="NCBI Taxonomy" id="296587"/>
    <lineage>
        <taxon>Eukaryota</taxon>
        <taxon>Viridiplantae</taxon>
        <taxon>Chlorophyta</taxon>
        <taxon>Mamiellophyceae</taxon>
        <taxon>Mamiellales</taxon>
        <taxon>Mamiellaceae</taxon>
        <taxon>Micromonas</taxon>
    </lineage>
</organism>
<dbReference type="CDD" id="cd14942">
    <property type="entry name" value="TRAPPC3_bet3"/>
    <property type="match status" value="1"/>
</dbReference>
<evidence type="ECO:0000256" key="1">
    <source>
        <dbReference type="ARBA" id="ARBA00004222"/>
    </source>
</evidence>
<dbReference type="EMBL" id="CP001575">
    <property type="protein sequence ID" value="ACO69543.1"/>
    <property type="molecule type" value="Genomic_DNA"/>
</dbReference>
<comment type="subcellular location">
    <subcellularLocation>
        <location evidence="2">Endoplasmic reticulum</location>
    </subcellularLocation>
    <subcellularLocation>
        <location evidence="1 8">Golgi apparatus</location>
        <location evidence="1 8">cis-Golgi network</location>
    </subcellularLocation>
</comment>
<dbReference type="InterPro" id="IPR007194">
    <property type="entry name" value="TRAPP_component"/>
</dbReference>
<dbReference type="OMA" id="MVQMQVQ"/>
<dbReference type="SUPFAM" id="SSF111126">
    <property type="entry name" value="Ligand-binding domain in the NO signalling and Golgi transport"/>
    <property type="match status" value="1"/>
</dbReference>
<dbReference type="GO" id="GO:0016236">
    <property type="term" value="P:macroautophagy"/>
    <property type="evidence" value="ECO:0007669"/>
    <property type="project" value="UniProtKB-ARBA"/>
</dbReference>
<keyword evidence="4 8" id="KW-0813">Transport</keyword>
<evidence type="ECO:0000256" key="8">
    <source>
        <dbReference type="PIRNR" id="PIRNR018293"/>
    </source>
</evidence>
<evidence type="ECO:0000256" key="7">
    <source>
        <dbReference type="ARBA" id="ARBA00023034"/>
    </source>
</evidence>
<name>C1FGH0_MICCC</name>
<dbReference type="GeneID" id="8245635"/>
<dbReference type="PANTHER" id="PTHR13048">
    <property type="entry name" value="TRAFFICKING PROTEIN PARTICLE COMPLEX SUBUNIT 3"/>
    <property type="match status" value="1"/>
</dbReference>
<evidence type="ECO:0000256" key="3">
    <source>
        <dbReference type="ARBA" id="ARBA00006218"/>
    </source>
</evidence>
<dbReference type="InParanoid" id="C1FGH0"/>
<evidence type="ECO:0000313" key="10">
    <source>
        <dbReference type="Proteomes" id="UP000002009"/>
    </source>
</evidence>
<keyword evidence="5" id="KW-0256">Endoplasmic reticulum</keyword>
<dbReference type="GO" id="GO:0005794">
    <property type="term" value="C:Golgi apparatus"/>
    <property type="evidence" value="ECO:0007669"/>
    <property type="project" value="UniProtKB-SubCell"/>
</dbReference>
<accession>C1FGH0</accession>
<dbReference type="InterPro" id="IPR024096">
    <property type="entry name" value="NO_sig/Golgi_transp_ligand-bd"/>
</dbReference>
<evidence type="ECO:0000256" key="5">
    <source>
        <dbReference type="ARBA" id="ARBA00022824"/>
    </source>
</evidence>
<evidence type="ECO:0000313" key="9">
    <source>
        <dbReference type="EMBL" id="ACO69543.1"/>
    </source>
</evidence>
<dbReference type="GO" id="GO:0030008">
    <property type="term" value="C:TRAPP complex"/>
    <property type="evidence" value="ECO:0007669"/>
    <property type="project" value="InterPro"/>
</dbReference>
<proteinExistence type="inferred from homology"/>
<dbReference type="RefSeq" id="XP_002508285.1">
    <property type="nucleotide sequence ID" value="XM_002508239.1"/>
</dbReference>
<sequence>MAQRPTAPRGRNPEQTGQAAWMATEKVNAELFTLTYGAIVRQVLHDYEDCVEDVNKKLDSMGFDIGCRLVEDFLAKTSTTRCGDFKETAEVVAKVGLRLFLGIGTRVGEWNPEGTECVITLDTNPLADFVELPEKYRDLSFSQMLCGVIRGALEMVSVRVTCEWARDALRGGDGYAIRLL</sequence>
<dbReference type="FunFam" id="3.30.1380.20:FF:000001">
    <property type="entry name" value="Trafficking protein particle complex subunit BET3"/>
    <property type="match status" value="1"/>
</dbReference>
<comment type="similarity">
    <text evidence="3 8">Belongs to the TRAPP small subunits family. BET3 subfamily.</text>
</comment>
<dbReference type="InterPro" id="IPR016721">
    <property type="entry name" value="Bet3"/>
</dbReference>
<dbReference type="GO" id="GO:0048193">
    <property type="term" value="P:Golgi vesicle transport"/>
    <property type="evidence" value="ECO:0007669"/>
    <property type="project" value="InterPro"/>
</dbReference>
<reference evidence="9 10" key="1">
    <citation type="journal article" date="2009" name="Science">
        <title>Green evolution and dynamic adaptations revealed by genomes of the marine picoeukaryotes Micromonas.</title>
        <authorList>
            <person name="Worden A.Z."/>
            <person name="Lee J.H."/>
            <person name="Mock T."/>
            <person name="Rouze P."/>
            <person name="Simmons M.P."/>
            <person name="Aerts A.L."/>
            <person name="Allen A.E."/>
            <person name="Cuvelier M.L."/>
            <person name="Derelle E."/>
            <person name="Everett M.V."/>
            <person name="Foulon E."/>
            <person name="Grimwood J."/>
            <person name="Gundlach H."/>
            <person name="Henrissat B."/>
            <person name="Napoli C."/>
            <person name="McDonald S.M."/>
            <person name="Parker M.S."/>
            <person name="Rombauts S."/>
            <person name="Salamov A."/>
            <person name="Von Dassow P."/>
            <person name="Badger J.H."/>
            <person name="Coutinho P.M."/>
            <person name="Demir E."/>
            <person name="Dubchak I."/>
            <person name="Gentemann C."/>
            <person name="Eikrem W."/>
            <person name="Gready J.E."/>
            <person name="John U."/>
            <person name="Lanier W."/>
            <person name="Lindquist E.A."/>
            <person name="Lucas S."/>
            <person name="Mayer K.F."/>
            <person name="Moreau H."/>
            <person name="Not F."/>
            <person name="Otillar R."/>
            <person name="Panaud O."/>
            <person name="Pangilinan J."/>
            <person name="Paulsen I."/>
            <person name="Piegu B."/>
            <person name="Poliakov A."/>
            <person name="Robbens S."/>
            <person name="Schmutz J."/>
            <person name="Toulza E."/>
            <person name="Wyss T."/>
            <person name="Zelensky A."/>
            <person name="Zhou K."/>
            <person name="Armbrust E.V."/>
            <person name="Bhattacharya D."/>
            <person name="Goodenough U.W."/>
            <person name="Van de Peer Y."/>
            <person name="Grigoriev I.V."/>
        </authorList>
    </citation>
    <scope>NUCLEOTIDE SEQUENCE [LARGE SCALE GENOMIC DNA]</scope>
    <source>
        <strain evidence="10">RCC299 / NOUM17</strain>
    </source>
</reference>
<dbReference type="Pfam" id="PF04051">
    <property type="entry name" value="TRAPP"/>
    <property type="match status" value="1"/>
</dbReference>
<dbReference type="OrthoDB" id="10262857at2759"/>
<gene>
    <name evidence="9" type="ORF">MICPUN_60874</name>
</gene>
<evidence type="ECO:0000256" key="2">
    <source>
        <dbReference type="ARBA" id="ARBA00004240"/>
    </source>
</evidence>
<comment type="subunit">
    <text evidence="8">Homodimer.</text>
</comment>
<dbReference type="PIRSF" id="PIRSF018293">
    <property type="entry name" value="TRAPP_I_complex_Bet3"/>
    <property type="match status" value="1"/>
</dbReference>
<dbReference type="Gene3D" id="3.30.1380.20">
    <property type="entry name" value="Trafficking protein particle complex subunit 3"/>
    <property type="match status" value="1"/>
</dbReference>
<protein>
    <recommendedName>
        <fullName evidence="8">Trafficking protein particle complex subunit</fullName>
    </recommendedName>
</protein>
<evidence type="ECO:0000256" key="4">
    <source>
        <dbReference type="ARBA" id="ARBA00022448"/>
    </source>
</evidence>
<keyword evidence="6 8" id="KW-0931">ER-Golgi transport</keyword>
<dbReference type="eggNOG" id="KOG3330">
    <property type="taxonomic scope" value="Eukaryota"/>
</dbReference>
<dbReference type="AlphaFoldDB" id="C1FGH0"/>
<dbReference type="GO" id="GO:0005783">
    <property type="term" value="C:endoplasmic reticulum"/>
    <property type="evidence" value="ECO:0007669"/>
    <property type="project" value="UniProtKB-SubCell"/>
</dbReference>
<evidence type="ECO:0000256" key="6">
    <source>
        <dbReference type="ARBA" id="ARBA00022892"/>
    </source>
</evidence>
<comment type="function">
    <text evidence="8">May play a role in vesicular transport from endoplasmic reticulum to Golgi.</text>
</comment>
<keyword evidence="10" id="KW-1185">Reference proteome</keyword>
<dbReference type="FunCoup" id="C1FGH0">
    <property type="interactions" value="2120"/>
</dbReference>
<keyword evidence="7 8" id="KW-0333">Golgi apparatus</keyword>
<dbReference type="KEGG" id="mis:MICPUN_60874"/>